<evidence type="ECO:0000313" key="1">
    <source>
        <dbReference type="EMBL" id="MFC0273247.1"/>
    </source>
</evidence>
<gene>
    <name evidence="1" type="ORF">ACFFIX_17715</name>
</gene>
<protein>
    <submittedName>
        <fullName evidence="1">Uncharacterized protein</fullName>
    </submittedName>
</protein>
<name>A0ABV6GHT7_9BACI</name>
<organism evidence="1 2">
    <name type="scientific">Metabacillus herbersteinensis</name>
    <dbReference type="NCBI Taxonomy" id="283816"/>
    <lineage>
        <taxon>Bacteria</taxon>
        <taxon>Bacillati</taxon>
        <taxon>Bacillota</taxon>
        <taxon>Bacilli</taxon>
        <taxon>Bacillales</taxon>
        <taxon>Bacillaceae</taxon>
        <taxon>Metabacillus</taxon>
    </lineage>
</organism>
<dbReference type="InterPro" id="IPR011010">
    <property type="entry name" value="DNA_brk_join_enz"/>
</dbReference>
<dbReference type="RefSeq" id="WP_378936359.1">
    <property type="nucleotide sequence ID" value="NZ_JBHLVO010000018.1"/>
</dbReference>
<accession>A0ABV6GHT7</accession>
<reference evidence="1 2" key="1">
    <citation type="submission" date="2024-09" db="EMBL/GenBank/DDBJ databases">
        <authorList>
            <person name="Sun Q."/>
            <person name="Mori K."/>
        </authorList>
    </citation>
    <scope>NUCLEOTIDE SEQUENCE [LARGE SCALE GENOMIC DNA]</scope>
    <source>
        <strain evidence="1 2">CCM 7228</strain>
    </source>
</reference>
<keyword evidence="2" id="KW-1185">Reference proteome</keyword>
<evidence type="ECO:0000313" key="2">
    <source>
        <dbReference type="Proteomes" id="UP001589854"/>
    </source>
</evidence>
<dbReference type="SUPFAM" id="SSF56349">
    <property type="entry name" value="DNA breaking-rejoining enzymes"/>
    <property type="match status" value="1"/>
</dbReference>
<sequence length="65" mass="7643">MEPHETKSKRARIVPLSSKTLRLLKEYMSITEDFEAEHLFLSIQTKPPHPNDVETLLADFHHPYQ</sequence>
<dbReference type="EMBL" id="JBHLVO010000018">
    <property type="protein sequence ID" value="MFC0273247.1"/>
    <property type="molecule type" value="Genomic_DNA"/>
</dbReference>
<dbReference type="Proteomes" id="UP001589854">
    <property type="component" value="Unassembled WGS sequence"/>
</dbReference>
<proteinExistence type="predicted"/>
<comment type="caution">
    <text evidence="1">The sequence shown here is derived from an EMBL/GenBank/DDBJ whole genome shotgun (WGS) entry which is preliminary data.</text>
</comment>